<proteinExistence type="predicted"/>
<keyword evidence="2" id="KW-0805">Transcription regulation</keyword>
<dbReference type="Gene3D" id="2.40.330.10">
    <property type="entry name" value="DNA-binding pseudobarrel domain"/>
    <property type="match status" value="1"/>
</dbReference>
<keyword evidence="6" id="KW-1185">Reference proteome</keyword>
<dbReference type="GeneID" id="115732542"/>
<comment type="subcellular location">
    <subcellularLocation>
        <location evidence="1">Nucleus</location>
    </subcellularLocation>
</comment>
<keyword evidence="3" id="KW-0238">DNA-binding</keyword>
<evidence type="ECO:0000313" key="7">
    <source>
        <dbReference type="RefSeq" id="XP_048131556.1"/>
    </source>
</evidence>
<dbReference type="PANTHER" id="PTHR34269:SF11">
    <property type="entry name" value="B3 DOMAIN PROTEIN"/>
    <property type="match status" value="1"/>
</dbReference>
<evidence type="ECO:0000256" key="1">
    <source>
        <dbReference type="ARBA" id="ARBA00004123"/>
    </source>
</evidence>
<sequence length="244" mass="26725">MKLFDFLSPKSPPLGDVLIGEVHSPLPLMDSSALCVSYLHGHEKEPIGDGDYLRGSGEAHSPPLMDSSSSCVSYLYDQEKNHDEGASDISSAAVVVARDFFPLKPDLKGFLGTKEVSDPEIIPAQPKRKSMSSLTEAETSIVEKEAKYNRTHKAKKVASGCDTEEDRRNGVSTELVLLCDPYKIKKKLTQSDLGNLSRLLIGRDFAKSHLLRWMSKDTVSQVESDKGANVIVWDADTCSELGIV</sequence>
<protein>
    <submittedName>
        <fullName evidence="7">Uncharacterized protein LOC115732542</fullName>
    </submittedName>
</protein>
<keyword evidence="5" id="KW-0539">Nucleus</keyword>
<organism evidence="6 7">
    <name type="scientific">Rhodamnia argentea</name>
    <dbReference type="NCBI Taxonomy" id="178133"/>
    <lineage>
        <taxon>Eukaryota</taxon>
        <taxon>Viridiplantae</taxon>
        <taxon>Streptophyta</taxon>
        <taxon>Embryophyta</taxon>
        <taxon>Tracheophyta</taxon>
        <taxon>Spermatophyta</taxon>
        <taxon>Magnoliopsida</taxon>
        <taxon>eudicotyledons</taxon>
        <taxon>Gunneridae</taxon>
        <taxon>Pentapetalae</taxon>
        <taxon>rosids</taxon>
        <taxon>malvids</taxon>
        <taxon>Myrtales</taxon>
        <taxon>Myrtaceae</taxon>
        <taxon>Myrtoideae</taxon>
        <taxon>Myrteae</taxon>
        <taxon>Australasian group</taxon>
        <taxon>Rhodamnia</taxon>
    </lineage>
</organism>
<accession>A0ABM3H4Q4</accession>
<reference evidence="7" key="1">
    <citation type="submission" date="2025-08" db="UniProtKB">
        <authorList>
            <consortium name="RefSeq"/>
        </authorList>
    </citation>
    <scope>IDENTIFICATION</scope>
    <source>
        <tissue evidence="7">Leaf</tissue>
    </source>
</reference>
<dbReference type="PANTHER" id="PTHR34269">
    <property type="entry name" value="TRANSCRIPTION FACTOR B3-DOMAIN FAMILY-RELATED"/>
    <property type="match status" value="1"/>
</dbReference>
<evidence type="ECO:0000256" key="2">
    <source>
        <dbReference type="ARBA" id="ARBA00023015"/>
    </source>
</evidence>
<evidence type="ECO:0000256" key="3">
    <source>
        <dbReference type="ARBA" id="ARBA00023125"/>
    </source>
</evidence>
<evidence type="ECO:0000256" key="4">
    <source>
        <dbReference type="ARBA" id="ARBA00023163"/>
    </source>
</evidence>
<dbReference type="Proteomes" id="UP000827889">
    <property type="component" value="Chromosome 3"/>
</dbReference>
<gene>
    <name evidence="7" type="primary">LOC115732542</name>
</gene>
<evidence type="ECO:0000313" key="6">
    <source>
        <dbReference type="Proteomes" id="UP000827889"/>
    </source>
</evidence>
<evidence type="ECO:0000256" key="5">
    <source>
        <dbReference type="ARBA" id="ARBA00023242"/>
    </source>
</evidence>
<dbReference type="RefSeq" id="XP_048131556.1">
    <property type="nucleotide sequence ID" value="XM_048275599.1"/>
</dbReference>
<keyword evidence="4" id="KW-0804">Transcription</keyword>
<dbReference type="InterPro" id="IPR051442">
    <property type="entry name" value="B3_domain"/>
</dbReference>
<name>A0ABM3H4Q4_9MYRT</name>
<dbReference type="InterPro" id="IPR015300">
    <property type="entry name" value="DNA-bd_pseudobarrel_sf"/>
</dbReference>